<dbReference type="GeneID" id="20715303"/>
<keyword evidence="1" id="KW-0472">Membrane</keyword>
<dbReference type="Proteomes" id="UP000003786">
    <property type="component" value="Chromosome 3"/>
</dbReference>
<keyword evidence="3" id="KW-1185">Reference proteome</keyword>
<name>J4CDB3_THEOR</name>
<keyword evidence="1" id="KW-1133">Transmembrane helix</keyword>
<dbReference type="VEuPathDB" id="PiroplasmaDB:TOT_030000104"/>
<gene>
    <name evidence="2" type="ORF">TOT_030000104</name>
</gene>
<dbReference type="EMBL" id="AP011948">
    <property type="protein sequence ID" value="BAM40842.1"/>
    <property type="molecule type" value="Genomic_DNA"/>
</dbReference>
<evidence type="ECO:0000313" key="2">
    <source>
        <dbReference type="EMBL" id="BAM40842.1"/>
    </source>
</evidence>
<feature type="transmembrane region" description="Helical" evidence="1">
    <location>
        <begin position="27"/>
        <end position="46"/>
    </location>
</feature>
<evidence type="ECO:0000256" key="1">
    <source>
        <dbReference type="SAM" id="Phobius"/>
    </source>
</evidence>
<protein>
    <submittedName>
        <fullName evidence="2">Uncharacterized protein</fullName>
    </submittedName>
</protein>
<proteinExistence type="predicted"/>
<dbReference type="AlphaFoldDB" id="J4CDB3"/>
<sequence>MYTVVTLEYFWMLRARDLLRWTASNCAPRSISMLTLVFFCSTHLVLQLACDATFVKTWVPLFSLSLSMCCFVSGFWLKHCYGGLIQTCAMVACLLLIDFNESSQRHEGILIACSSLGSTRGADAHRVDSCVEHGDVR</sequence>
<organism evidence="2 3">
    <name type="scientific">Theileria orientalis strain Shintoku</name>
    <dbReference type="NCBI Taxonomy" id="869250"/>
    <lineage>
        <taxon>Eukaryota</taxon>
        <taxon>Sar</taxon>
        <taxon>Alveolata</taxon>
        <taxon>Apicomplexa</taxon>
        <taxon>Aconoidasida</taxon>
        <taxon>Piroplasmida</taxon>
        <taxon>Theileriidae</taxon>
        <taxon>Theileria</taxon>
    </lineage>
</organism>
<dbReference type="RefSeq" id="XP_009691143.1">
    <property type="nucleotide sequence ID" value="XM_009692848.1"/>
</dbReference>
<feature type="transmembrane region" description="Helical" evidence="1">
    <location>
        <begin position="58"/>
        <end position="77"/>
    </location>
</feature>
<dbReference type="KEGG" id="tot:TOT_030000104"/>
<evidence type="ECO:0000313" key="3">
    <source>
        <dbReference type="Proteomes" id="UP000003786"/>
    </source>
</evidence>
<keyword evidence="1" id="KW-0812">Transmembrane</keyword>
<accession>J4CDB3</accession>
<reference evidence="2 3" key="1">
    <citation type="journal article" date="2012" name="MBio">
        <title>Comparative genome analysis of three eukaryotic parasites with differing abilities to transform leukocytes reveals key mediators of Theileria-induced leukocyte transformation.</title>
        <authorList>
            <person name="Hayashida K."/>
            <person name="Hara Y."/>
            <person name="Abe T."/>
            <person name="Yamasaki C."/>
            <person name="Toyoda A."/>
            <person name="Kosuge T."/>
            <person name="Suzuki Y."/>
            <person name="Sato Y."/>
            <person name="Kawashima S."/>
            <person name="Katayama T."/>
            <person name="Wakaguri H."/>
            <person name="Inoue N."/>
            <person name="Homma K."/>
            <person name="Tada-Umezaki M."/>
            <person name="Yagi Y."/>
            <person name="Fujii Y."/>
            <person name="Habara T."/>
            <person name="Kanehisa M."/>
            <person name="Watanabe H."/>
            <person name="Ito K."/>
            <person name="Gojobori T."/>
            <person name="Sugawara H."/>
            <person name="Imanishi T."/>
            <person name="Weir W."/>
            <person name="Gardner M."/>
            <person name="Pain A."/>
            <person name="Shiels B."/>
            <person name="Hattori M."/>
            <person name="Nene V."/>
            <person name="Sugimoto C."/>
        </authorList>
    </citation>
    <scope>NUCLEOTIDE SEQUENCE [LARGE SCALE GENOMIC DNA]</scope>
    <source>
        <strain evidence="2 3">Shintoku</strain>
    </source>
</reference>